<dbReference type="EMBL" id="BGPR01300629">
    <property type="protein sequence ID" value="GBN65138.1"/>
    <property type="molecule type" value="Genomic_DNA"/>
</dbReference>
<comment type="caution">
    <text evidence="1">The sequence shown here is derived from an EMBL/GenBank/DDBJ whole genome shotgun (WGS) entry which is preliminary data.</text>
</comment>
<organism evidence="1 2">
    <name type="scientific">Araneus ventricosus</name>
    <name type="common">Orbweaver spider</name>
    <name type="synonym">Epeira ventricosa</name>
    <dbReference type="NCBI Taxonomy" id="182803"/>
    <lineage>
        <taxon>Eukaryota</taxon>
        <taxon>Metazoa</taxon>
        <taxon>Ecdysozoa</taxon>
        <taxon>Arthropoda</taxon>
        <taxon>Chelicerata</taxon>
        <taxon>Arachnida</taxon>
        <taxon>Araneae</taxon>
        <taxon>Araneomorphae</taxon>
        <taxon>Entelegynae</taxon>
        <taxon>Araneoidea</taxon>
        <taxon>Araneidae</taxon>
        <taxon>Araneus</taxon>
    </lineage>
</organism>
<protein>
    <submittedName>
        <fullName evidence="1">Uncharacterized protein</fullName>
    </submittedName>
</protein>
<dbReference type="AlphaFoldDB" id="A0A4Y2QPD8"/>
<keyword evidence="2" id="KW-1185">Reference proteome</keyword>
<evidence type="ECO:0000313" key="1">
    <source>
        <dbReference type="EMBL" id="GBN65138.1"/>
    </source>
</evidence>
<accession>A0A4Y2QPD8</accession>
<dbReference type="Proteomes" id="UP000499080">
    <property type="component" value="Unassembled WGS sequence"/>
</dbReference>
<evidence type="ECO:0000313" key="2">
    <source>
        <dbReference type="Proteomes" id="UP000499080"/>
    </source>
</evidence>
<name>A0A4Y2QPD8_ARAVE</name>
<gene>
    <name evidence="1" type="ORF">AVEN_47620_1</name>
</gene>
<proteinExistence type="predicted"/>
<sequence>MKEVVHFQINELIDALRERELTLRIEIQREYFAQMDKIDHDITVNCVNKILKRSDENKYVSLPLKL</sequence>
<reference evidence="1 2" key="1">
    <citation type="journal article" date="2019" name="Sci. Rep.">
        <title>Orb-weaving spider Araneus ventricosus genome elucidates the spidroin gene catalogue.</title>
        <authorList>
            <person name="Kono N."/>
            <person name="Nakamura H."/>
            <person name="Ohtoshi R."/>
            <person name="Moran D.A.P."/>
            <person name="Shinohara A."/>
            <person name="Yoshida Y."/>
            <person name="Fujiwara M."/>
            <person name="Mori M."/>
            <person name="Tomita M."/>
            <person name="Arakawa K."/>
        </authorList>
    </citation>
    <scope>NUCLEOTIDE SEQUENCE [LARGE SCALE GENOMIC DNA]</scope>
</reference>